<dbReference type="Proteomes" id="UP001603857">
    <property type="component" value="Unassembled WGS sequence"/>
</dbReference>
<keyword evidence="1" id="KW-1133">Transmembrane helix</keyword>
<keyword evidence="1" id="KW-0472">Membrane</keyword>
<name>A0ABD1MDA3_9FABA</name>
<keyword evidence="1" id="KW-0812">Transmembrane</keyword>
<evidence type="ECO:0000313" key="2">
    <source>
        <dbReference type="EMBL" id="KAL2333773.1"/>
    </source>
</evidence>
<sequence length="57" mass="6336">MKVPCFSPIYTTCPGISCLVELLNFPKLSIQVFLSFPTVSCCSGLFGIREKFKGMKK</sequence>
<accession>A0ABD1MDA3</accession>
<proteinExistence type="predicted"/>
<reference evidence="2 3" key="1">
    <citation type="submission" date="2024-08" db="EMBL/GenBank/DDBJ databases">
        <title>Insights into the chromosomal genome structure of Flemingia macrophylla.</title>
        <authorList>
            <person name="Ding Y."/>
            <person name="Zhao Y."/>
            <person name="Bi W."/>
            <person name="Wu M."/>
            <person name="Zhao G."/>
            <person name="Gong Y."/>
            <person name="Li W."/>
            <person name="Zhang P."/>
        </authorList>
    </citation>
    <scope>NUCLEOTIDE SEQUENCE [LARGE SCALE GENOMIC DNA]</scope>
    <source>
        <strain evidence="2">DYQJB</strain>
        <tissue evidence="2">Leaf</tissue>
    </source>
</reference>
<gene>
    <name evidence="2" type="ORF">Fmac_014986</name>
</gene>
<organism evidence="2 3">
    <name type="scientific">Flemingia macrophylla</name>
    <dbReference type="NCBI Taxonomy" id="520843"/>
    <lineage>
        <taxon>Eukaryota</taxon>
        <taxon>Viridiplantae</taxon>
        <taxon>Streptophyta</taxon>
        <taxon>Embryophyta</taxon>
        <taxon>Tracheophyta</taxon>
        <taxon>Spermatophyta</taxon>
        <taxon>Magnoliopsida</taxon>
        <taxon>eudicotyledons</taxon>
        <taxon>Gunneridae</taxon>
        <taxon>Pentapetalae</taxon>
        <taxon>rosids</taxon>
        <taxon>fabids</taxon>
        <taxon>Fabales</taxon>
        <taxon>Fabaceae</taxon>
        <taxon>Papilionoideae</taxon>
        <taxon>50 kb inversion clade</taxon>
        <taxon>NPAAA clade</taxon>
        <taxon>indigoferoid/millettioid clade</taxon>
        <taxon>Phaseoleae</taxon>
        <taxon>Flemingia</taxon>
    </lineage>
</organism>
<dbReference type="EMBL" id="JBGMDY010000005">
    <property type="protein sequence ID" value="KAL2333773.1"/>
    <property type="molecule type" value="Genomic_DNA"/>
</dbReference>
<keyword evidence="3" id="KW-1185">Reference proteome</keyword>
<dbReference type="AlphaFoldDB" id="A0ABD1MDA3"/>
<evidence type="ECO:0000256" key="1">
    <source>
        <dbReference type="SAM" id="Phobius"/>
    </source>
</evidence>
<protein>
    <submittedName>
        <fullName evidence="2">Uncharacterized protein</fullName>
    </submittedName>
</protein>
<evidence type="ECO:0000313" key="3">
    <source>
        <dbReference type="Proteomes" id="UP001603857"/>
    </source>
</evidence>
<comment type="caution">
    <text evidence="2">The sequence shown here is derived from an EMBL/GenBank/DDBJ whole genome shotgun (WGS) entry which is preliminary data.</text>
</comment>
<feature type="transmembrane region" description="Helical" evidence="1">
    <location>
        <begin position="28"/>
        <end position="48"/>
    </location>
</feature>